<organism evidence="2">
    <name type="scientific">Tanacetum cinerariifolium</name>
    <name type="common">Dalmatian daisy</name>
    <name type="synonym">Chrysanthemum cinerariifolium</name>
    <dbReference type="NCBI Taxonomy" id="118510"/>
    <lineage>
        <taxon>Eukaryota</taxon>
        <taxon>Viridiplantae</taxon>
        <taxon>Streptophyta</taxon>
        <taxon>Embryophyta</taxon>
        <taxon>Tracheophyta</taxon>
        <taxon>Spermatophyta</taxon>
        <taxon>Magnoliopsida</taxon>
        <taxon>eudicotyledons</taxon>
        <taxon>Gunneridae</taxon>
        <taxon>Pentapetalae</taxon>
        <taxon>asterids</taxon>
        <taxon>campanulids</taxon>
        <taxon>Asterales</taxon>
        <taxon>Asteraceae</taxon>
        <taxon>Asteroideae</taxon>
        <taxon>Anthemideae</taxon>
        <taxon>Anthemidinae</taxon>
        <taxon>Tanacetum</taxon>
    </lineage>
</organism>
<evidence type="ECO:0000256" key="1">
    <source>
        <dbReference type="SAM" id="MobiDB-lite"/>
    </source>
</evidence>
<sequence>TTGRVPRIKSLAAKPPLRGSLQLDSRSEVSPTSAPINDDGPPVNGDGLRWRSAVNGGSQRWSPMADHR</sequence>
<name>A0A699X167_TANCI</name>
<protein>
    <submittedName>
        <fullName evidence="2">Uncharacterized protein</fullName>
    </submittedName>
</protein>
<dbReference type="EMBL" id="BKCJ011756925">
    <property type="protein sequence ID" value="GFD50404.1"/>
    <property type="molecule type" value="Genomic_DNA"/>
</dbReference>
<gene>
    <name evidence="2" type="ORF">Tci_922373</name>
</gene>
<feature type="non-terminal residue" evidence="2">
    <location>
        <position position="1"/>
    </location>
</feature>
<comment type="caution">
    <text evidence="2">The sequence shown here is derived from an EMBL/GenBank/DDBJ whole genome shotgun (WGS) entry which is preliminary data.</text>
</comment>
<feature type="compositionally biased region" description="Polar residues" evidence="1">
    <location>
        <begin position="22"/>
        <end position="35"/>
    </location>
</feature>
<feature type="region of interest" description="Disordered" evidence="1">
    <location>
        <begin position="1"/>
        <end position="68"/>
    </location>
</feature>
<reference evidence="2" key="1">
    <citation type="journal article" date="2019" name="Sci. Rep.">
        <title>Draft genome of Tanacetum cinerariifolium, the natural source of mosquito coil.</title>
        <authorList>
            <person name="Yamashiro T."/>
            <person name="Shiraishi A."/>
            <person name="Satake H."/>
            <person name="Nakayama K."/>
        </authorList>
    </citation>
    <scope>NUCLEOTIDE SEQUENCE</scope>
</reference>
<dbReference type="AlphaFoldDB" id="A0A699X167"/>
<proteinExistence type="predicted"/>
<accession>A0A699X167</accession>
<evidence type="ECO:0000313" key="2">
    <source>
        <dbReference type="EMBL" id="GFD50404.1"/>
    </source>
</evidence>